<dbReference type="AlphaFoldDB" id="A0A2H3CFA1"/>
<dbReference type="Gene3D" id="3.10.450.50">
    <property type="match status" value="1"/>
</dbReference>
<accession>A0A2H3CFA1</accession>
<dbReference type="Proteomes" id="UP000218334">
    <property type="component" value="Unassembled WGS sequence"/>
</dbReference>
<sequence>MADTFQPSSLVYTPPRHPSQNLRTLLAYVDARNHLAPDIMKFFHATLEHRYLPKSLGRPVLNRRQYGEYISQLQPMFASFRMTLHQVIETGDTIVYHATAVGESSCGVPYDNEYMSTVQFVVGDYGPQICYVKEYVDSKKTTEFFKEHRARVAENNRRRSQLVSQGS</sequence>
<protein>
    <recommendedName>
        <fullName evidence="3">SnoaL-like domain-containing protein</fullName>
    </recommendedName>
</protein>
<keyword evidence="2" id="KW-1185">Reference proteome</keyword>
<dbReference type="EMBL" id="KZ293419">
    <property type="protein sequence ID" value="PBK73976.1"/>
    <property type="molecule type" value="Genomic_DNA"/>
</dbReference>
<dbReference type="STRING" id="1076256.A0A2H3CFA1"/>
<dbReference type="SUPFAM" id="SSF54427">
    <property type="entry name" value="NTF2-like"/>
    <property type="match status" value="1"/>
</dbReference>
<dbReference type="InterPro" id="IPR050977">
    <property type="entry name" value="Fungal_Meroterpenoid_Isomerase"/>
</dbReference>
<dbReference type="PANTHER" id="PTHR39598">
    <property type="entry name" value="AUSTINOL SYNTHESIS PROTEIN F-RELATED"/>
    <property type="match status" value="1"/>
</dbReference>
<proteinExistence type="predicted"/>
<evidence type="ECO:0000313" key="2">
    <source>
        <dbReference type="Proteomes" id="UP000218334"/>
    </source>
</evidence>
<gene>
    <name evidence="1" type="ORF">ARMSODRAFT_951512</name>
</gene>
<reference evidence="2" key="1">
    <citation type="journal article" date="2017" name="Nat. Ecol. Evol.">
        <title>Genome expansion and lineage-specific genetic innovations in the forest pathogenic fungi Armillaria.</title>
        <authorList>
            <person name="Sipos G."/>
            <person name="Prasanna A.N."/>
            <person name="Walter M.C."/>
            <person name="O'Connor E."/>
            <person name="Balint B."/>
            <person name="Krizsan K."/>
            <person name="Kiss B."/>
            <person name="Hess J."/>
            <person name="Varga T."/>
            <person name="Slot J."/>
            <person name="Riley R."/>
            <person name="Boka B."/>
            <person name="Rigling D."/>
            <person name="Barry K."/>
            <person name="Lee J."/>
            <person name="Mihaltcheva S."/>
            <person name="LaButti K."/>
            <person name="Lipzen A."/>
            <person name="Waldron R."/>
            <person name="Moloney N.M."/>
            <person name="Sperisen C."/>
            <person name="Kredics L."/>
            <person name="Vagvoelgyi C."/>
            <person name="Patrignani A."/>
            <person name="Fitzpatrick D."/>
            <person name="Nagy I."/>
            <person name="Doyle S."/>
            <person name="Anderson J.B."/>
            <person name="Grigoriev I.V."/>
            <person name="Gueldener U."/>
            <person name="Muensterkoetter M."/>
            <person name="Nagy L.G."/>
        </authorList>
    </citation>
    <scope>NUCLEOTIDE SEQUENCE [LARGE SCALE GENOMIC DNA]</scope>
    <source>
        <strain evidence="2">28-4</strain>
    </source>
</reference>
<name>A0A2H3CFA1_9AGAR</name>
<evidence type="ECO:0008006" key="3">
    <source>
        <dbReference type="Google" id="ProtNLM"/>
    </source>
</evidence>
<dbReference type="PANTHER" id="PTHR39598:SF1">
    <property type="entry name" value="AUSTINOID BIOSYNTHESIS CLUSTERS PROTEIN F-RELATED"/>
    <property type="match status" value="1"/>
</dbReference>
<dbReference type="InterPro" id="IPR032710">
    <property type="entry name" value="NTF2-like_dom_sf"/>
</dbReference>
<evidence type="ECO:0000313" key="1">
    <source>
        <dbReference type="EMBL" id="PBK73976.1"/>
    </source>
</evidence>
<organism evidence="1 2">
    <name type="scientific">Armillaria solidipes</name>
    <dbReference type="NCBI Taxonomy" id="1076256"/>
    <lineage>
        <taxon>Eukaryota</taxon>
        <taxon>Fungi</taxon>
        <taxon>Dikarya</taxon>
        <taxon>Basidiomycota</taxon>
        <taxon>Agaricomycotina</taxon>
        <taxon>Agaricomycetes</taxon>
        <taxon>Agaricomycetidae</taxon>
        <taxon>Agaricales</taxon>
        <taxon>Marasmiineae</taxon>
        <taxon>Physalacriaceae</taxon>
        <taxon>Armillaria</taxon>
    </lineage>
</organism>